<dbReference type="EMBL" id="BNCQ01000065">
    <property type="protein sequence ID" value="GIM15481.1"/>
    <property type="molecule type" value="Genomic_DNA"/>
</dbReference>
<comment type="caution">
    <text evidence="1">The sequence shown here is derived from an EMBL/GenBank/DDBJ whole genome shotgun (WGS) entry which is preliminary data.</text>
</comment>
<evidence type="ECO:0000313" key="2">
    <source>
        <dbReference type="EMBL" id="GIM15481.1"/>
    </source>
</evidence>
<dbReference type="EMBL" id="BNCP01000056">
    <property type="protein sequence ID" value="GIL90385.1"/>
    <property type="molecule type" value="Genomic_DNA"/>
</dbReference>
<accession>A0A8J4CWY3</accession>
<protein>
    <submittedName>
        <fullName evidence="1">Uncharacterized protein</fullName>
    </submittedName>
</protein>
<keyword evidence="3" id="KW-1185">Reference proteome</keyword>
<organism evidence="1 3">
    <name type="scientific">Volvox reticuliferus</name>
    <dbReference type="NCBI Taxonomy" id="1737510"/>
    <lineage>
        <taxon>Eukaryota</taxon>
        <taxon>Viridiplantae</taxon>
        <taxon>Chlorophyta</taxon>
        <taxon>core chlorophytes</taxon>
        <taxon>Chlorophyceae</taxon>
        <taxon>CS clade</taxon>
        <taxon>Chlamydomonadales</taxon>
        <taxon>Volvocaceae</taxon>
        <taxon>Volvox</taxon>
    </lineage>
</organism>
<dbReference type="Proteomes" id="UP000722791">
    <property type="component" value="Unassembled WGS sequence"/>
</dbReference>
<gene>
    <name evidence="1" type="ORF">Vretifemale_18027</name>
    <name evidence="2" type="ORF">Vretimale_18260</name>
</gene>
<reference evidence="1" key="1">
    <citation type="journal article" date="2021" name="Proc. Natl. Acad. Sci. U.S.A.">
        <title>Three genomes in the algal genus Volvox reveal the fate of a haploid sex-determining region after a transition to homothallism.</title>
        <authorList>
            <person name="Yamamoto K."/>
            <person name="Hamaji T."/>
            <person name="Kawai-Toyooka H."/>
            <person name="Matsuzaki R."/>
            <person name="Takahashi F."/>
            <person name="Nishimura Y."/>
            <person name="Kawachi M."/>
            <person name="Noguchi H."/>
            <person name="Minakuchi Y."/>
            <person name="Umen J.G."/>
            <person name="Toyoda A."/>
            <person name="Nozaki H."/>
        </authorList>
    </citation>
    <scope>NUCLEOTIDE SEQUENCE</scope>
    <source>
        <strain evidence="2">NIES-3785</strain>
        <strain evidence="1">NIES-3786</strain>
    </source>
</reference>
<dbReference type="AlphaFoldDB" id="A0A8J4CWY3"/>
<evidence type="ECO:0000313" key="3">
    <source>
        <dbReference type="Proteomes" id="UP000747110"/>
    </source>
</evidence>
<dbReference type="Proteomes" id="UP000747110">
    <property type="component" value="Unassembled WGS sequence"/>
</dbReference>
<sequence length="253" mass="26156">MELGEFVFLAKGGFGRLLPAPAELNLNFKGQGRKGNLQLLWRPQQVDGTPQILAVVDRQLTNQDPQLPQNHVGVSNPAGQLLSVVGAGLADLQVISASVASPDVLAVRVSVHLLPAAFDVMVPEQTSRAVAYLDDGAAAAAAAATVAGSLLEVVNLLHLCRAADQLGEAGARILEPGEGGSSGGVEEGADGAAAAAAASAASGGVAEEDAEQQQQQYYNDVRDEIFDIVAPRDWHSAQLDPQGGERKGVWVEG</sequence>
<evidence type="ECO:0000313" key="1">
    <source>
        <dbReference type="EMBL" id="GIL90385.1"/>
    </source>
</evidence>
<name>A0A8J4CWY3_9CHLO</name>
<proteinExistence type="predicted"/>